<sequence length="153" mass="17016">MWCTRLNGSNCDIPDFNGVGRGEESEEITQVSDTIHVRWRPRRRAIAGSVASRYLTRSTCAGARVVGLLRVRWPAGWAPPSEHVVDALPVDDALRHGMTVRGTMMQRISQGMIGSGWRLAMSNFSCRRGMGVMFSNHGSSSHSHPIFYFPKTL</sequence>
<keyword evidence="2" id="KW-1185">Reference proteome</keyword>
<accession>A0A4S8IBN8</accession>
<proteinExistence type="predicted"/>
<name>A0A4S8IBN8_MUSBA</name>
<reference evidence="1 2" key="1">
    <citation type="journal article" date="2019" name="Nat. Plants">
        <title>Genome sequencing of Musa balbisiana reveals subgenome evolution and function divergence in polyploid bananas.</title>
        <authorList>
            <person name="Yao X."/>
        </authorList>
    </citation>
    <scope>NUCLEOTIDE SEQUENCE [LARGE SCALE GENOMIC DNA]</scope>
    <source>
        <strain evidence="2">cv. DH-PKW</strain>
        <tissue evidence="1">Leaves</tissue>
    </source>
</reference>
<organism evidence="1 2">
    <name type="scientific">Musa balbisiana</name>
    <name type="common">Banana</name>
    <dbReference type="NCBI Taxonomy" id="52838"/>
    <lineage>
        <taxon>Eukaryota</taxon>
        <taxon>Viridiplantae</taxon>
        <taxon>Streptophyta</taxon>
        <taxon>Embryophyta</taxon>
        <taxon>Tracheophyta</taxon>
        <taxon>Spermatophyta</taxon>
        <taxon>Magnoliopsida</taxon>
        <taxon>Liliopsida</taxon>
        <taxon>Zingiberales</taxon>
        <taxon>Musaceae</taxon>
        <taxon>Musa</taxon>
    </lineage>
</organism>
<dbReference type="Proteomes" id="UP000317650">
    <property type="component" value="Chromosome 2"/>
</dbReference>
<dbReference type="EMBL" id="PYDT01000011">
    <property type="protein sequence ID" value="THU45485.1"/>
    <property type="molecule type" value="Genomic_DNA"/>
</dbReference>
<comment type="caution">
    <text evidence="1">The sequence shown here is derived from an EMBL/GenBank/DDBJ whole genome shotgun (WGS) entry which is preliminary data.</text>
</comment>
<gene>
    <name evidence="1" type="ORF">C4D60_Mb02t18430</name>
</gene>
<evidence type="ECO:0000313" key="1">
    <source>
        <dbReference type="EMBL" id="THU45485.1"/>
    </source>
</evidence>
<protein>
    <submittedName>
        <fullName evidence="1">Uncharacterized protein</fullName>
    </submittedName>
</protein>
<dbReference type="AlphaFoldDB" id="A0A4S8IBN8"/>
<evidence type="ECO:0000313" key="2">
    <source>
        <dbReference type="Proteomes" id="UP000317650"/>
    </source>
</evidence>